<evidence type="ECO:0000256" key="3">
    <source>
        <dbReference type="SAM" id="MobiDB-lite"/>
    </source>
</evidence>
<evidence type="ECO:0000256" key="2">
    <source>
        <dbReference type="SAM" id="Coils"/>
    </source>
</evidence>
<dbReference type="SUPFAM" id="SSF51261">
    <property type="entry name" value="Duplicated hybrid motif"/>
    <property type="match status" value="1"/>
</dbReference>
<accession>A0A9D1ITB0</accession>
<dbReference type="InterPro" id="IPR057309">
    <property type="entry name" value="PcsB_CC"/>
</dbReference>
<dbReference type="PANTHER" id="PTHR21666:SF270">
    <property type="entry name" value="MUREIN HYDROLASE ACTIVATOR ENVC"/>
    <property type="match status" value="1"/>
</dbReference>
<dbReference type="Pfam" id="PF24568">
    <property type="entry name" value="CC_PcsB"/>
    <property type="match status" value="1"/>
</dbReference>
<reference evidence="7" key="1">
    <citation type="submission" date="2020-10" db="EMBL/GenBank/DDBJ databases">
        <authorList>
            <person name="Gilroy R."/>
        </authorList>
    </citation>
    <scope>NUCLEOTIDE SEQUENCE</scope>
    <source>
        <strain evidence="7">4509</strain>
    </source>
</reference>
<protein>
    <submittedName>
        <fullName evidence="7">Peptidoglycan DD-metalloendopeptidase family protein</fullName>
    </submittedName>
</protein>
<feature type="coiled-coil region" evidence="2">
    <location>
        <begin position="41"/>
        <end position="131"/>
    </location>
</feature>
<feature type="chain" id="PRO_5038953140" evidence="4">
    <location>
        <begin position="39"/>
        <end position="459"/>
    </location>
</feature>
<evidence type="ECO:0000256" key="4">
    <source>
        <dbReference type="SAM" id="SignalP"/>
    </source>
</evidence>
<feature type="region of interest" description="Disordered" evidence="3">
    <location>
        <begin position="191"/>
        <end position="210"/>
    </location>
</feature>
<feature type="compositionally biased region" description="Low complexity" evidence="3">
    <location>
        <begin position="305"/>
        <end position="314"/>
    </location>
</feature>
<feature type="domain" description="Peptidoglycan hydrolase PcsB coiled-coil" evidence="6">
    <location>
        <begin position="118"/>
        <end position="181"/>
    </location>
</feature>
<proteinExistence type="predicted"/>
<dbReference type="InterPro" id="IPR016047">
    <property type="entry name" value="M23ase_b-sheet_dom"/>
</dbReference>
<dbReference type="Gene3D" id="2.70.70.10">
    <property type="entry name" value="Glucose Permease (Domain IIA)"/>
    <property type="match status" value="1"/>
</dbReference>
<reference evidence="7" key="2">
    <citation type="journal article" date="2021" name="PeerJ">
        <title>Extensive microbial diversity within the chicken gut microbiome revealed by metagenomics and culture.</title>
        <authorList>
            <person name="Gilroy R."/>
            <person name="Ravi A."/>
            <person name="Getino M."/>
            <person name="Pursley I."/>
            <person name="Horton D.L."/>
            <person name="Alikhan N.F."/>
            <person name="Baker D."/>
            <person name="Gharbi K."/>
            <person name="Hall N."/>
            <person name="Watson M."/>
            <person name="Adriaenssens E.M."/>
            <person name="Foster-Nyarko E."/>
            <person name="Jarju S."/>
            <person name="Secka A."/>
            <person name="Antonio M."/>
            <person name="Oren A."/>
            <person name="Chaudhuri R.R."/>
            <person name="La Ragione R."/>
            <person name="Hildebrand F."/>
            <person name="Pallen M.J."/>
        </authorList>
    </citation>
    <scope>NUCLEOTIDE SEQUENCE</scope>
    <source>
        <strain evidence="7">4509</strain>
    </source>
</reference>
<keyword evidence="2" id="KW-0175">Coiled coil</keyword>
<name>A0A9D1ITB0_9FIRM</name>
<evidence type="ECO:0000313" key="8">
    <source>
        <dbReference type="Proteomes" id="UP000824082"/>
    </source>
</evidence>
<gene>
    <name evidence="7" type="ORF">IAD19_07345</name>
</gene>
<feature type="compositionally biased region" description="Polar residues" evidence="3">
    <location>
        <begin position="198"/>
        <end position="210"/>
    </location>
</feature>
<feature type="region of interest" description="Disordered" evidence="3">
    <location>
        <begin position="276"/>
        <end position="323"/>
    </location>
</feature>
<organism evidence="7 8">
    <name type="scientific">Candidatus Egerieicola faecale</name>
    <dbReference type="NCBI Taxonomy" id="2840774"/>
    <lineage>
        <taxon>Bacteria</taxon>
        <taxon>Bacillati</taxon>
        <taxon>Bacillota</taxon>
        <taxon>Clostridia</taxon>
        <taxon>Eubacteriales</taxon>
        <taxon>Oscillospiraceae</taxon>
        <taxon>Oscillospiraceae incertae sedis</taxon>
        <taxon>Candidatus Egerieicola</taxon>
    </lineage>
</organism>
<feature type="compositionally biased region" description="Low complexity" evidence="3">
    <location>
        <begin position="283"/>
        <end position="296"/>
    </location>
</feature>
<dbReference type="PANTHER" id="PTHR21666">
    <property type="entry name" value="PEPTIDASE-RELATED"/>
    <property type="match status" value="1"/>
</dbReference>
<evidence type="ECO:0000259" key="6">
    <source>
        <dbReference type="Pfam" id="PF24568"/>
    </source>
</evidence>
<keyword evidence="1 4" id="KW-0732">Signal</keyword>
<dbReference type="AlphaFoldDB" id="A0A9D1ITB0"/>
<evidence type="ECO:0000313" key="7">
    <source>
        <dbReference type="EMBL" id="HIU42351.1"/>
    </source>
</evidence>
<dbReference type="InterPro" id="IPR011055">
    <property type="entry name" value="Dup_hybrid_motif"/>
</dbReference>
<feature type="signal peptide" evidence="4">
    <location>
        <begin position="1"/>
        <end position="38"/>
    </location>
</feature>
<dbReference type="EMBL" id="DVMX01000139">
    <property type="protein sequence ID" value="HIU42351.1"/>
    <property type="molecule type" value="Genomic_DNA"/>
</dbReference>
<dbReference type="Pfam" id="PF01551">
    <property type="entry name" value="Peptidase_M23"/>
    <property type="match status" value="1"/>
</dbReference>
<comment type="caution">
    <text evidence="7">The sequence shown here is derived from an EMBL/GenBank/DDBJ whole genome shotgun (WGS) entry which is preliminary data.</text>
</comment>
<dbReference type="Proteomes" id="UP000824082">
    <property type="component" value="Unassembled WGS sequence"/>
</dbReference>
<dbReference type="GO" id="GO:0004222">
    <property type="term" value="F:metalloendopeptidase activity"/>
    <property type="evidence" value="ECO:0007669"/>
    <property type="project" value="TreeGrafter"/>
</dbReference>
<sequence length="459" mass="49181">MIAARNNRWRKRLLAAALAVCICAAGGMWIGAPPTVQADETSDLQAQIAQLESQRQQAQQQAEALQDDIDAQQQIQENLQSQIDVVEQQVTLYQEQIDSLGMQIQEQSDRIDSLNAQLEQSQAKRDQVEDLFHQRMLALYLEGNTSTLELLLGAESYADFLTRSQYMNSQASSDQALLDQLLALENQMNADRTEMESTRSSLEANQAQVQSLQAEQDAKIADLETLQQQSESEEAELQTHQDAYNADAQQYQEELEQANAELEAIARANANKYANATQPEDNSSSGGNTSSGSTSSGSGGGSSSGGSTSSSTGGSTSGGSGGSVTAPGDGSYLWPCASHNISSYYGYRWGSMHRGIDIAAPAGTDIYASKSGVVIVSMMGYSGSGFGGYGNVVMIQHNDGTYTLYAHCQTRYVSVGDVVSQGDVIAAVGSTGDSTGNHLHFEIRQGISSSTTVDPMNYF</sequence>
<evidence type="ECO:0000256" key="1">
    <source>
        <dbReference type="ARBA" id="ARBA00022729"/>
    </source>
</evidence>
<dbReference type="CDD" id="cd12797">
    <property type="entry name" value="M23_peptidase"/>
    <property type="match status" value="1"/>
</dbReference>
<dbReference type="InterPro" id="IPR050570">
    <property type="entry name" value="Cell_wall_metabolism_enzyme"/>
</dbReference>
<evidence type="ECO:0000259" key="5">
    <source>
        <dbReference type="Pfam" id="PF01551"/>
    </source>
</evidence>
<feature type="domain" description="M23ase beta-sheet core" evidence="5">
    <location>
        <begin position="352"/>
        <end position="449"/>
    </location>
</feature>
<dbReference type="Gene3D" id="6.10.250.3150">
    <property type="match status" value="1"/>
</dbReference>